<evidence type="ECO:0000313" key="2">
    <source>
        <dbReference type="EMBL" id="THV00873.1"/>
    </source>
</evidence>
<reference evidence="2 3" key="1">
    <citation type="journal article" date="2019" name="Nat. Ecol. Evol.">
        <title>Megaphylogeny resolves global patterns of mushroom evolution.</title>
        <authorList>
            <person name="Varga T."/>
            <person name="Krizsan K."/>
            <person name="Foldi C."/>
            <person name="Dima B."/>
            <person name="Sanchez-Garcia M."/>
            <person name="Sanchez-Ramirez S."/>
            <person name="Szollosi G.J."/>
            <person name="Szarkandi J.G."/>
            <person name="Papp V."/>
            <person name="Albert L."/>
            <person name="Andreopoulos W."/>
            <person name="Angelini C."/>
            <person name="Antonin V."/>
            <person name="Barry K.W."/>
            <person name="Bougher N.L."/>
            <person name="Buchanan P."/>
            <person name="Buyck B."/>
            <person name="Bense V."/>
            <person name="Catcheside P."/>
            <person name="Chovatia M."/>
            <person name="Cooper J."/>
            <person name="Damon W."/>
            <person name="Desjardin D."/>
            <person name="Finy P."/>
            <person name="Geml J."/>
            <person name="Haridas S."/>
            <person name="Hughes K."/>
            <person name="Justo A."/>
            <person name="Karasinski D."/>
            <person name="Kautmanova I."/>
            <person name="Kiss B."/>
            <person name="Kocsube S."/>
            <person name="Kotiranta H."/>
            <person name="LaButti K.M."/>
            <person name="Lechner B.E."/>
            <person name="Liimatainen K."/>
            <person name="Lipzen A."/>
            <person name="Lukacs Z."/>
            <person name="Mihaltcheva S."/>
            <person name="Morgado L.N."/>
            <person name="Niskanen T."/>
            <person name="Noordeloos M.E."/>
            <person name="Ohm R.A."/>
            <person name="Ortiz-Santana B."/>
            <person name="Ovrebo C."/>
            <person name="Racz N."/>
            <person name="Riley R."/>
            <person name="Savchenko A."/>
            <person name="Shiryaev A."/>
            <person name="Soop K."/>
            <person name="Spirin V."/>
            <person name="Szebenyi C."/>
            <person name="Tomsovsky M."/>
            <person name="Tulloss R.E."/>
            <person name="Uehling J."/>
            <person name="Grigoriev I.V."/>
            <person name="Vagvolgyi C."/>
            <person name="Papp T."/>
            <person name="Martin F.M."/>
            <person name="Miettinen O."/>
            <person name="Hibbett D.S."/>
            <person name="Nagy L.G."/>
        </authorList>
    </citation>
    <scope>NUCLEOTIDE SEQUENCE [LARGE SCALE GENOMIC DNA]</scope>
    <source>
        <strain evidence="2 3">CBS 962.96</strain>
    </source>
</reference>
<evidence type="ECO:0000313" key="3">
    <source>
        <dbReference type="Proteomes" id="UP000297245"/>
    </source>
</evidence>
<dbReference type="OrthoDB" id="6119954at2759"/>
<dbReference type="EMBL" id="ML179098">
    <property type="protein sequence ID" value="THV00873.1"/>
    <property type="molecule type" value="Genomic_DNA"/>
</dbReference>
<feature type="transmembrane region" description="Helical" evidence="1">
    <location>
        <begin position="6"/>
        <end position="27"/>
    </location>
</feature>
<protein>
    <submittedName>
        <fullName evidence="2">Uncharacterized protein</fullName>
    </submittedName>
</protein>
<dbReference type="InterPro" id="IPR052030">
    <property type="entry name" value="Peptidase_M20/M20A_hydrolases"/>
</dbReference>
<dbReference type="PANTHER" id="PTHR30575:SF0">
    <property type="entry name" value="XAA-ARG DIPEPTIDASE"/>
    <property type="match status" value="1"/>
</dbReference>
<accession>A0A4S8ME48</accession>
<gene>
    <name evidence="2" type="ORF">K435DRAFT_656574</name>
</gene>
<keyword evidence="3" id="KW-1185">Reference proteome</keyword>
<dbReference type="GO" id="GO:0016805">
    <property type="term" value="F:dipeptidase activity"/>
    <property type="evidence" value="ECO:0007669"/>
    <property type="project" value="TreeGrafter"/>
</dbReference>
<dbReference type="AlphaFoldDB" id="A0A4S8ME48"/>
<dbReference type="SUPFAM" id="SSF53187">
    <property type="entry name" value="Zn-dependent exopeptidases"/>
    <property type="match status" value="1"/>
</dbReference>
<organism evidence="2 3">
    <name type="scientific">Dendrothele bispora (strain CBS 962.96)</name>
    <dbReference type="NCBI Taxonomy" id="1314807"/>
    <lineage>
        <taxon>Eukaryota</taxon>
        <taxon>Fungi</taxon>
        <taxon>Dikarya</taxon>
        <taxon>Basidiomycota</taxon>
        <taxon>Agaricomycotina</taxon>
        <taxon>Agaricomycetes</taxon>
        <taxon>Agaricomycetidae</taxon>
        <taxon>Agaricales</taxon>
        <taxon>Agaricales incertae sedis</taxon>
        <taxon>Dendrothele</taxon>
    </lineage>
</organism>
<keyword evidence="1" id="KW-0472">Membrane</keyword>
<proteinExistence type="predicted"/>
<dbReference type="Gene3D" id="3.40.630.10">
    <property type="entry name" value="Zn peptidases"/>
    <property type="match status" value="1"/>
</dbReference>
<dbReference type="Proteomes" id="UP000297245">
    <property type="component" value="Unassembled WGS sequence"/>
</dbReference>
<keyword evidence="1" id="KW-1133">Transmembrane helix</keyword>
<name>A0A4S8ME48_DENBC</name>
<keyword evidence="1" id="KW-0812">Transmembrane</keyword>
<dbReference type="PANTHER" id="PTHR30575">
    <property type="entry name" value="PEPTIDASE M20"/>
    <property type="match status" value="1"/>
</dbReference>
<sequence>MDALAGIGHACSHILITIAGVAIGWAIKAVMEQFDLAGKVQLFGTSAEEAGEGKVILMNKGKYRETDVCLMYVYPIL</sequence>
<evidence type="ECO:0000256" key="1">
    <source>
        <dbReference type="SAM" id="Phobius"/>
    </source>
</evidence>